<name>A0A1H1H4X2_9ACTN</name>
<dbReference type="OrthoDB" id="5147872at2"/>
<organism evidence="2 3">
    <name type="scientific">Thermostaphylospora chromogena</name>
    <dbReference type="NCBI Taxonomy" id="35622"/>
    <lineage>
        <taxon>Bacteria</taxon>
        <taxon>Bacillati</taxon>
        <taxon>Actinomycetota</taxon>
        <taxon>Actinomycetes</taxon>
        <taxon>Streptosporangiales</taxon>
        <taxon>Thermomonosporaceae</taxon>
        <taxon>Thermostaphylospora</taxon>
    </lineage>
</organism>
<dbReference type="RefSeq" id="WP_093261052.1">
    <property type="nucleotide sequence ID" value="NZ_FNKK01000002.1"/>
</dbReference>
<evidence type="ECO:0000313" key="2">
    <source>
        <dbReference type="EMBL" id="SDR20500.1"/>
    </source>
</evidence>
<evidence type="ECO:0000256" key="1">
    <source>
        <dbReference type="SAM" id="MobiDB-lite"/>
    </source>
</evidence>
<keyword evidence="3" id="KW-1185">Reference proteome</keyword>
<protein>
    <submittedName>
        <fullName evidence="2">Uncharacterized protein</fullName>
    </submittedName>
</protein>
<dbReference type="EMBL" id="FNKK01000002">
    <property type="protein sequence ID" value="SDR20500.1"/>
    <property type="molecule type" value="Genomic_DNA"/>
</dbReference>
<feature type="compositionally biased region" description="Basic and acidic residues" evidence="1">
    <location>
        <begin position="37"/>
        <end position="47"/>
    </location>
</feature>
<sequence length="69" mass="7574">MAQIKVGRPDVDPDTPAHTKGVRQGNARRGYRHQVGHHMDGTADARRSTGVNPKRRNPILPQMPNLSPG</sequence>
<dbReference type="AlphaFoldDB" id="A0A1H1H4X2"/>
<gene>
    <name evidence="2" type="ORF">SAMN04489764_4064</name>
</gene>
<accession>A0A1H1H4X2</accession>
<dbReference type="STRING" id="35622.SAMN04489764_4064"/>
<feature type="region of interest" description="Disordered" evidence="1">
    <location>
        <begin position="1"/>
        <end position="69"/>
    </location>
</feature>
<dbReference type="Proteomes" id="UP000217103">
    <property type="component" value="Unassembled WGS sequence"/>
</dbReference>
<proteinExistence type="predicted"/>
<evidence type="ECO:0000313" key="3">
    <source>
        <dbReference type="Proteomes" id="UP000217103"/>
    </source>
</evidence>
<feature type="compositionally biased region" description="Basic and acidic residues" evidence="1">
    <location>
        <begin position="7"/>
        <end position="17"/>
    </location>
</feature>
<reference evidence="2 3" key="1">
    <citation type="submission" date="2016-10" db="EMBL/GenBank/DDBJ databases">
        <authorList>
            <person name="de Groot N.N."/>
        </authorList>
    </citation>
    <scope>NUCLEOTIDE SEQUENCE [LARGE SCALE GENOMIC DNA]</scope>
    <source>
        <strain evidence="2 3">DSM 43794</strain>
    </source>
</reference>